<dbReference type="Pfam" id="PF20700">
    <property type="entry name" value="Mutator"/>
    <property type="match status" value="1"/>
</dbReference>
<dbReference type="InterPro" id="IPR049012">
    <property type="entry name" value="Mutator_transp_dom"/>
</dbReference>
<feature type="domain" description="Mutator-like transposase" evidence="1">
    <location>
        <begin position="4"/>
        <end position="114"/>
    </location>
</feature>
<dbReference type="OrthoDB" id="10069847at2759"/>
<protein>
    <recommendedName>
        <fullName evidence="1">Mutator-like transposase domain-containing protein</fullName>
    </recommendedName>
</protein>
<reference evidence="2" key="1">
    <citation type="submission" date="2022-01" db="EMBL/GenBank/DDBJ databases">
        <authorList>
            <person name="King R."/>
        </authorList>
    </citation>
    <scope>NUCLEOTIDE SEQUENCE</scope>
</reference>
<evidence type="ECO:0000313" key="2">
    <source>
        <dbReference type="EMBL" id="CAH1099059.1"/>
    </source>
</evidence>
<accession>A0A9P0CBU6</accession>
<organism evidence="2 3">
    <name type="scientific">Psylliodes chrysocephalus</name>
    <dbReference type="NCBI Taxonomy" id="3402493"/>
    <lineage>
        <taxon>Eukaryota</taxon>
        <taxon>Metazoa</taxon>
        <taxon>Ecdysozoa</taxon>
        <taxon>Arthropoda</taxon>
        <taxon>Hexapoda</taxon>
        <taxon>Insecta</taxon>
        <taxon>Pterygota</taxon>
        <taxon>Neoptera</taxon>
        <taxon>Endopterygota</taxon>
        <taxon>Coleoptera</taxon>
        <taxon>Polyphaga</taxon>
        <taxon>Cucujiformia</taxon>
        <taxon>Chrysomeloidea</taxon>
        <taxon>Chrysomelidae</taxon>
        <taxon>Galerucinae</taxon>
        <taxon>Alticini</taxon>
        <taxon>Psylliodes</taxon>
    </lineage>
</organism>
<dbReference type="EMBL" id="OV651813">
    <property type="protein sequence ID" value="CAH1099059.1"/>
    <property type="molecule type" value="Genomic_DNA"/>
</dbReference>
<dbReference type="AlphaFoldDB" id="A0A9P0CBU6"/>
<proteinExistence type="predicted"/>
<evidence type="ECO:0000259" key="1">
    <source>
        <dbReference type="Pfam" id="PF20700"/>
    </source>
</evidence>
<sequence length="116" mass="13719">MFFFKSKFCPICARALTKNIKAATHKCSKNWDGWSTSMESELILKGFRNSIKMHKLKYVKIIGDGDSSVYQKICLERPYEKTMVRKVECINHLFRNYYTNLRDLAEKNTVQKKKKK</sequence>
<keyword evidence="3" id="KW-1185">Reference proteome</keyword>
<evidence type="ECO:0000313" key="3">
    <source>
        <dbReference type="Proteomes" id="UP001153636"/>
    </source>
</evidence>
<dbReference type="Proteomes" id="UP001153636">
    <property type="component" value="Chromosome 1"/>
</dbReference>
<gene>
    <name evidence="2" type="ORF">PSYICH_LOCUS991</name>
</gene>
<name>A0A9P0CBU6_9CUCU</name>